<dbReference type="EMBL" id="KQ030508">
    <property type="protein sequence ID" value="KJZ77069.1"/>
    <property type="molecule type" value="Genomic_DNA"/>
</dbReference>
<evidence type="ECO:0000313" key="1">
    <source>
        <dbReference type="EMBL" id="KJZ77069.1"/>
    </source>
</evidence>
<evidence type="ECO:0000313" key="2">
    <source>
        <dbReference type="Proteomes" id="UP000054481"/>
    </source>
</evidence>
<accession>A0A0F8A6H1</accession>
<keyword evidence="2" id="KW-1185">Reference proteome</keyword>
<sequence>MIQTLKLNMDARWFIDRVDLSSFFFRFTLDRFTQFLFGVSTNGQLKFSKHAERTESEDAASRFVDDFVDDFIENATSTYKHKDIKSTGKCGHEESNFILLDAIANETRD</sequence>
<name>A0A0F8A6H1_9HYPO</name>
<gene>
    <name evidence="1" type="ORF">HIM_03390</name>
</gene>
<proteinExistence type="predicted"/>
<protein>
    <submittedName>
        <fullName evidence="1">Uncharacterized protein</fullName>
    </submittedName>
</protein>
<organism evidence="1 2">
    <name type="scientific">Hirsutella minnesotensis 3608</name>
    <dbReference type="NCBI Taxonomy" id="1043627"/>
    <lineage>
        <taxon>Eukaryota</taxon>
        <taxon>Fungi</taxon>
        <taxon>Dikarya</taxon>
        <taxon>Ascomycota</taxon>
        <taxon>Pezizomycotina</taxon>
        <taxon>Sordariomycetes</taxon>
        <taxon>Hypocreomycetidae</taxon>
        <taxon>Hypocreales</taxon>
        <taxon>Ophiocordycipitaceae</taxon>
        <taxon>Hirsutella</taxon>
    </lineage>
</organism>
<reference evidence="1 2" key="1">
    <citation type="journal article" date="2014" name="Genome Biol. Evol.">
        <title>Comparative genomics and transcriptomics analyses reveal divergent lifestyle features of nematode endoparasitic fungus Hirsutella minnesotensis.</title>
        <authorList>
            <person name="Lai Y."/>
            <person name="Liu K."/>
            <person name="Zhang X."/>
            <person name="Zhang X."/>
            <person name="Li K."/>
            <person name="Wang N."/>
            <person name="Shu C."/>
            <person name="Wu Y."/>
            <person name="Wang C."/>
            <person name="Bushley K.E."/>
            <person name="Xiang M."/>
            <person name="Liu X."/>
        </authorList>
    </citation>
    <scope>NUCLEOTIDE SEQUENCE [LARGE SCALE GENOMIC DNA]</scope>
    <source>
        <strain evidence="1 2">3608</strain>
    </source>
</reference>
<dbReference type="AlphaFoldDB" id="A0A0F8A6H1"/>
<dbReference type="Proteomes" id="UP000054481">
    <property type="component" value="Unassembled WGS sequence"/>
</dbReference>